<dbReference type="PROSITE" id="PS51205">
    <property type="entry name" value="VPS9"/>
    <property type="match status" value="1"/>
</dbReference>
<evidence type="ECO:0000313" key="7">
    <source>
        <dbReference type="EMBL" id="KAJ8020140.1"/>
    </source>
</evidence>
<dbReference type="Pfam" id="PF00415">
    <property type="entry name" value="RCC1"/>
    <property type="match status" value="5"/>
</dbReference>
<comment type="caution">
    <text evidence="7">The sequence shown here is derived from an EMBL/GenBank/DDBJ whole genome shotgun (WGS) entry which is preliminary data.</text>
</comment>
<feature type="repeat" description="RCC1" evidence="3">
    <location>
        <begin position="541"/>
        <end position="589"/>
    </location>
</feature>
<feature type="compositionally biased region" description="Basic and acidic residues" evidence="4">
    <location>
        <begin position="618"/>
        <end position="627"/>
    </location>
</feature>
<dbReference type="SUPFAM" id="SSF50985">
    <property type="entry name" value="RCC1/BLIP-II"/>
    <property type="match status" value="2"/>
</dbReference>
<dbReference type="InterPro" id="IPR000219">
    <property type="entry name" value="DH_dom"/>
</dbReference>
<feature type="repeat" description="RCC1" evidence="3">
    <location>
        <begin position="116"/>
        <end position="169"/>
    </location>
</feature>
<dbReference type="Gene3D" id="2.130.10.30">
    <property type="entry name" value="Regulator of chromosome condensation 1/beta-lactamase-inhibitor protein II"/>
    <property type="match status" value="2"/>
</dbReference>
<dbReference type="Pfam" id="PF25383">
    <property type="entry name" value="PH_alsin"/>
    <property type="match status" value="1"/>
</dbReference>
<dbReference type="InterPro" id="IPR009091">
    <property type="entry name" value="RCC1/BLIP-II"/>
</dbReference>
<dbReference type="InterPro" id="IPR011993">
    <property type="entry name" value="PH-like_dom_sf"/>
</dbReference>
<gene>
    <name evidence="7" type="ORF">HOLleu_42015</name>
</gene>
<keyword evidence="1" id="KW-0344">Guanine-nucleotide releasing factor</keyword>
<evidence type="ECO:0000256" key="1">
    <source>
        <dbReference type="ARBA" id="ARBA00022658"/>
    </source>
</evidence>
<evidence type="ECO:0000259" key="5">
    <source>
        <dbReference type="PROSITE" id="PS50010"/>
    </source>
</evidence>
<feature type="repeat" description="RCC1" evidence="3">
    <location>
        <begin position="63"/>
        <end position="115"/>
    </location>
</feature>
<reference evidence="7" key="1">
    <citation type="submission" date="2021-10" db="EMBL/GenBank/DDBJ databases">
        <title>Tropical sea cucumber genome reveals ecological adaptation and Cuvierian tubules defense mechanism.</title>
        <authorList>
            <person name="Chen T."/>
        </authorList>
    </citation>
    <scope>NUCLEOTIDE SEQUENCE</scope>
    <source>
        <strain evidence="7">Nanhai2018</strain>
        <tissue evidence="7">Muscle</tissue>
    </source>
</reference>
<feature type="region of interest" description="Disordered" evidence="4">
    <location>
        <begin position="293"/>
        <end position="369"/>
    </location>
</feature>
<dbReference type="InterPro" id="IPR000408">
    <property type="entry name" value="Reg_chr_condens"/>
</dbReference>
<feature type="compositionally biased region" description="Polar residues" evidence="4">
    <location>
        <begin position="345"/>
        <end position="363"/>
    </location>
</feature>
<dbReference type="Gene3D" id="2.30.29.30">
    <property type="entry name" value="Pleckstrin-homology domain (PH domain)/Phosphotyrosine-binding domain (PTB)"/>
    <property type="match status" value="1"/>
</dbReference>
<dbReference type="InterPro" id="IPR037191">
    <property type="entry name" value="VPS9_dom_sf"/>
</dbReference>
<dbReference type="Pfam" id="PF26202">
    <property type="entry name" value="HA_Alsin"/>
    <property type="match status" value="1"/>
</dbReference>
<dbReference type="PANTHER" id="PTHR46089:SF2">
    <property type="entry name" value="ALSIN HOMOLOG"/>
    <property type="match status" value="1"/>
</dbReference>
<feature type="region of interest" description="Disordered" evidence="4">
    <location>
        <begin position="609"/>
        <end position="641"/>
    </location>
</feature>
<evidence type="ECO:0000256" key="2">
    <source>
        <dbReference type="ARBA" id="ARBA00022737"/>
    </source>
</evidence>
<keyword evidence="2" id="KW-0677">Repeat</keyword>
<evidence type="ECO:0000256" key="3">
    <source>
        <dbReference type="PROSITE-ProRule" id="PRU00235"/>
    </source>
</evidence>
<dbReference type="InterPro" id="IPR003123">
    <property type="entry name" value="VPS9"/>
</dbReference>
<organism evidence="7 8">
    <name type="scientific">Holothuria leucospilota</name>
    <name type="common">Black long sea cucumber</name>
    <name type="synonym">Mertensiothuria leucospilota</name>
    <dbReference type="NCBI Taxonomy" id="206669"/>
    <lineage>
        <taxon>Eukaryota</taxon>
        <taxon>Metazoa</taxon>
        <taxon>Echinodermata</taxon>
        <taxon>Eleutherozoa</taxon>
        <taxon>Echinozoa</taxon>
        <taxon>Holothuroidea</taxon>
        <taxon>Aspidochirotacea</taxon>
        <taxon>Aspidochirotida</taxon>
        <taxon>Holothuriidae</taxon>
        <taxon>Holothuria</taxon>
    </lineage>
</organism>
<feature type="domain" description="DH" evidence="5">
    <location>
        <begin position="682"/>
        <end position="880"/>
    </location>
</feature>
<dbReference type="SUPFAM" id="SSF48065">
    <property type="entry name" value="DBL homology domain (DH-domain)"/>
    <property type="match status" value="1"/>
</dbReference>
<sequence length="1661" mass="183725">MANNGDGKHDSKKEALTKFQCQPYIWKGFLSSTVPTSFDLFNTKDVVKVSLGNQHTAFLTSEHSVYCLGSGEHGQLGHGKFTDVTKKPVLVNSLKGENVTDVVCGGDHTAVVCADGIVFCWGSSAKGQCATTEEKVNTPKLVTLSDKTCDPVVTQLSCGAAHTLALTNQGQVWAWGCGSQLGCGTGNNVVSTPQKLDAFCGRNVLKIACGSTYSMAIVQKIKTQKSPSIQSNETEEDGEAPCVACDEEAFTVHEEGDTLVVTDNHICIHENKSLLSSVKSISPDSLDVSLLPKEKSAKEDDSSSEGSQASQGTYTLEEKGAEKTQEEPQEEEHEDRETNVDEVSVSFTQNEDPRSNYQSEVGSSSGGRLPLDTSARQFLLKQLRPVKLVSSLPQDKRSTSKDKIFTFVPRMLMSGIERIVSPQGTFIGNLKSIVHMNNSSTNGRAVPSITMRNNSVSVETELSPLKSPYDDIFSDSSLQTEVWSWGRGTMGQLGQGDTLERNEVGKNMERPQPTIIKQLSAKGIINIFAGDSHCIAVGSNGQAFSWGASSDGQLGHTGQLVPKRIKMPGNSLIWGAALGSNHSLLLTDGPSFQPDVYYLGKQPSLQELRNEGLAPDSPLKEVKDSTPKKRPTSAISKSPTVKYAARAKQPEKLMFMRKCGWVQLLAARGDTCACVSDKNHSGYVSVLSELSATERLLHSQLTTIKSTVWKSLQSTDMLRLLENSIYLHPLRLLLDLFSTVSSAVGINSVHLTGIVQRNQYLSDLSLLQKAKDITGLFELYAKTLCDFVNLSGFKHLAKVGSEILQKHESTFMELLNKEEKLTDFGPSLRRLFQFPMDRVKSYAYLLGKLKMYFAEESDEHQLLGSSSELWEKVQGTMDACIADAEQTKAFWDSCPNKLAESLKRPDRRIIRDSRKKPLQVVNAGRLSTNWFLLFNDVFVHAQFTSHHIYSLSLVWAEPVPDTDQTKNALQLTMPEKTLLLHTNSQAEKAEWLWTINQTIDVILTAGKEKQEVKSPNGRVPPKLARPGRHTFANHPQGKHVTYEGMWLTGKPHGSGTLTWPDGRKYSGHLVNGLQNGFGWSIEPTADSGSKTKVYQGQWKDGKREGRGFLRYPNGDVYLGYFKDNQCSGNGILQCVNPASIYVGQWKKDCFHGYGVKDDSLHGEKYMGCWQDSKRNGDGFVITVDGVYYEGHFSDDKLQGPGILITEDGTCFQGQLNSGPTLNGKGTLTMPNGDFVEGSFNGLWGDEVKVNGTFSKFAEEGPPPSLVRMLGQNTVSADNKWLDIFSECWQDLGCESNKPDCGKAWTSVAAALAIGKRELEFLEGLQAEVDTPTLRKAIEELERIPEHNRSTITSQNLKEIENYLSKSFDLPIHPLGRLIENLVNAFRASYVGIGAHQLLLPYAIDEVKCFIKKTYEIVRILFPELPDFSGKPRTPVVEQTPTDFYYDYTGGDTVHTENTSGQHEKGTGEDISLMITPEGLLHPLLLPKLCPALLTMYAVKNADENERYLDRLNRLNRQLDMSLMAYLGIDQKFWLFDDAVYSEPSKLKELKDVSYLEAIHALERISTAFSPADKLGVIESTMEAIDLKVQSKRSGGHVWSMDDLFPLFQYVVTRARIPHLGSEIQFIEDLMDPGIIYGRLGILMTTLKACYVQICNENLKAL</sequence>
<dbReference type="GO" id="GO:0005737">
    <property type="term" value="C:cytoplasm"/>
    <property type="evidence" value="ECO:0007669"/>
    <property type="project" value="TreeGrafter"/>
</dbReference>
<dbReference type="CDD" id="cd13269">
    <property type="entry name" value="PH_alsin"/>
    <property type="match status" value="1"/>
</dbReference>
<dbReference type="Pfam" id="PF25582">
    <property type="entry name" value="DH_Alsin"/>
    <property type="match status" value="1"/>
</dbReference>
<dbReference type="GO" id="GO:0005085">
    <property type="term" value="F:guanyl-nucleotide exchange factor activity"/>
    <property type="evidence" value="ECO:0007669"/>
    <property type="project" value="UniProtKB-KW"/>
</dbReference>
<dbReference type="PRINTS" id="PR00633">
    <property type="entry name" value="RCCNDNSATION"/>
</dbReference>
<keyword evidence="8" id="KW-1185">Reference proteome</keyword>
<dbReference type="Gene3D" id="1.20.900.10">
    <property type="entry name" value="Dbl homology (DH) domain"/>
    <property type="match status" value="1"/>
</dbReference>
<dbReference type="InterPro" id="IPR057248">
    <property type="entry name" value="Alsin-like_PH"/>
</dbReference>
<dbReference type="Gene3D" id="2.20.110.10">
    <property type="entry name" value="Histone H3 K4-specific methyltransferase SET7/9 N-terminal domain"/>
    <property type="match status" value="3"/>
</dbReference>
<proteinExistence type="predicted"/>
<dbReference type="Pfam" id="PF02204">
    <property type="entry name" value="VPS9"/>
    <property type="match status" value="1"/>
</dbReference>
<dbReference type="InterPro" id="IPR059093">
    <property type="entry name" value="HA_Alsin"/>
</dbReference>
<dbReference type="InterPro" id="IPR003409">
    <property type="entry name" value="MORN"/>
</dbReference>
<feature type="repeat" description="RCC1" evidence="3">
    <location>
        <begin position="170"/>
        <end position="220"/>
    </location>
</feature>
<dbReference type="EMBL" id="JAIZAY010000023">
    <property type="protein sequence ID" value="KAJ8020140.1"/>
    <property type="molecule type" value="Genomic_DNA"/>
</dbReference>
<dbReference type="SUPFAM" id="SSF82185">
    <property type="entry name" value="Histone H3 K4-specific methyltransferase SET7/9 N-terminal domain"/>
    <property type="match status" value="2"/>
</dbReference>
<name>A0A9Q0YD82_HOLLE</name>
<dbReference type="PROSITE" id="PS50010">
    <property type="entry name" value="DH_2"/>
    <property type="match status" value="1"/>
</dbReference>
<dbReference type="SUPFAM" id="SSF50729">
    <property type="entry name" value="PH domain-like"/>
    <property type="match status" value="1"/>
</dbReference>
<dbReference type="SUPFAM" id="SSF109993">
    <property type="entry name" value="VPS9 domain"/>
    <property type="match status" value="1"/>
</dbReference>
<dbReference type="PANTHER" id="PTHR46089">
    <property type="entry name" value="ALSIN HOMOLOG"/>
    <property type="match status" value="1"/>
</dbReference>
<dbReference type="Pfam" id="PF02493">
    <property type="entry name" value="MORN"/>
    <property type="match status" value="7"/>
</dbReference>
<feature type="region of interest" description="Disordered" evidence="4">
    <location>
        <begin position="1011"/>
        <end position="1035"/>
    </location>
</feature>
<dbReference type="InterPro" id="IPR035899">
    <property type="entry name" value="DBL_dom_sf"/>
</dbReference>
<evidence type="ECO:0000259" key="6">
    <source>
        <dbReference type="PROSITE" id="PS51205"/>
    </source>
</evidence>
<feature type="domain" description="VPS9" evidence="6">
    <location>
        <begin position="1501"/>
        <end position="1661"/>
    </location>
</feature>
<dbReference type="Gene3D" id="1.20.1050.80">
    <property type="entry name" value="VPS9 domain"/>
    <property type="match status" value="1"/>
</dbReference>
<evidence type="ECO:0000313" key="8">
    <source>
        <dbReference type="Proteomes" id="UP001152320"/>
    </source>
</evidence>
<protein>
    <submittedName>
        <fullName evidence="7">Alsin</fullName>
    </submittedName>
</protein>
<dbReference type="GO" id="GO:0016197">
    <property type="term" value="P:endosomal transport"/>
    <property type="evidence" value="ECO:0007669"/>
    <property type="project" value="TreeGrafter"/>
</dbReference>
<feature type="repeat" description="RCC1" evidence="3">
    <location>
        <begin position="480"/>
        <end position="540"/>
    </location>
</feature>
<dbReference type="SMART" id="SM00698">
    <property type="entry name" value="MORN"/>
    <property type="match status" value="5"/>
</dbReference>
<dbReference type="PROSITE" id="PS50012">
    <property type="entry name" value="RCC1_3"/>
    <property type="match status" value="5"/>
</dbReference>
<dbReference type="GO" id="GO:0031267">
    <property type="term" value="F:small GTPase binding"/>
    <property type="evidence" value="ECO:0007669"/>
    <property type="project" value="TreeGrafter"/>
</dbReference>
<dbReference type="InterPro" id="IPR051984">
    <property type="entry name" value="Alsin"/>
</dbReference>
<accession>A0A9Q0YD82</accession>
<dbReference type="OrthoDB" id="48314at2759"/>
<feature type="compositionally biased region" description="Basic and acidic residues" evidence="4">
    <location>
        <begin position="316"/>
        <end position="326"/>
    </location>
</feature>
<evidence type="ECO:0000256" key="4">
    <source>
        <dbReference type="SAM" id="MobiDB-lite"/>
    </source>
</evidence>
<dbReference type="Proteomes" id="UP001152320">
    <property type="component" value="Chromosome 23"/>
</dbReference>